<keyword evidence="6" id="KW-0862">Zinc</keyword>
<dbReference type="PANTHER" id="PTHR24399">
    <property type="entry name" value="ZINC FINGER AND BTB DOMAIN-CONTAINING"/>
    <property type="match status" value="1"/>
</dbReference>
<feature type="domain" description="C2H2-type" evidence="12">
    <location>
        <begin position="91"/>
        <end position="118"/>
    </location>
</feature>
<dbReference type="InterPro" id="IPR036236">
    <property type="entry name" value="Znf_C2H2_sf"/>
</dbReference>
<keyword evidence="5 11" id="KW-0863">Zinc-finger</keyword>
<evidence type="ECO:0000256" key="9">
    <source>
        <dbReference type="ARBA" id="ARBA00023163"/>
    </source>
</evidence>
<evidence type="ECO:0000259" key="12">
    <source>
        <dbReference type="PROSITE" id="PS50157"/>
    </source>
</evidence>
<keyword evidence="4" id="KW-0677">Repeat</keyword>
<evidence type="ECO:0000313" key="15">
    <source>
        <dbReference type="RefSeq" id="XP_012675554.2"/>
    </source>
</evidence>
<evidence type="ECO:0000313" key="14">
    <source>
        <dbReference type="RefSeq" id="XP_012675553.2"/>
    </source>
</evidence>
<accession>A0A6P3VM09</accession>
<evidence type="ECO:0000256" key="6">
    <source>
        <dbReference type="ARBA" id="ARBA00022833"/>
    </source>
</evidence>
<dbReference type="GeneTree" id="ENSGT00940000163453"/>
<feature type="domain" description="C2H2-type" evidence="12">
    <location>
        <begin position="119"/>
        <end position="146"/>
    </location>
</feature>
<dbReference type="Pfam" id="PF00096">
    <property type="entry name" value="zf-C2H2"/>
    <property type="match status" value="2"/>
</dbReference>
<dbReference type="Proteomes" id="UP000515152">
    <property type="component" value="Chromosome 4"/>
</dbReference>
<name>A0A6P3VM09_CLUHA</name>
<keyword evidence="10" id="KW-0539">Nucleus</keyword>
<dbReference type="SMART" id="SM00355">
    <property type="entry name" value="ZnF_C2H2"/>
    <property type="match status" value="3"/>
</dbReference>
<feature type="domain" description="C2H2-type" evidence="12">
    <location>
        <begin position="63"/>
        <end position="90"/>
    </location>
</feature>
<evidence type="ECO:0000256" key="1">
    <source>
        <dbReference type="ARBA" id="ARBA00004123"/>
    </source>
</evidence>
<dbReference type="RefSeq" id="XP_031422840.1">
    <property type="nucleotide sequence ID" value="XM_031566980.2"/>
</dbReference>
<dbReference type="GO" id="GO:0008270">
    <property type="term" value="F:zinc ion binding"/>
    <property type="evidence" value="ECO:0007669"/>
    <property type="project" value="UniProtKB-KW"/>
</dbReference>
<organism evidence="13 15">
    <name type="scientific">Clupea harengus</name>
    <name type="common">Atlantic herring</name>
    <dbReference type="NCBI Taxonomy" id="7950"/>
    <lineage>
        <taxon>Eukaryota</taxon>
        <taxon>Metazoa</taxon>
        <taxon>Chordata</taxon>
        <taxon>Craniata</taxon>
        <taxon>Vertebrata</taxon>
        <taxon>Euteleostomi</taxon>
        <taxon>Actinopterygii</taxon>
        <taxon>Neopterygii</taxon>
        <taxon>Teleostei</taxon>
        <taxon>Clupei</taxon>
        <taxon>Clupeiformes</taxon>
        <taxon>Clupeoidei</taxon>
        <taxon>Clupeidae</taxon>
        <taxon>Clupea</taxon>
    </lineage>
</organism>
<dbReference type="GO" id="GO:0042802">
    <property type="term" value="F:identical protein binding"/>
    <property type="evidence" value="ECO:0007669"/>
    <property type="project" value="UniProtKB-ARBA"/>
</dbReference>
<dbReference type="PANTHER" id="PTHR24399:SF23">
    <property type="entry name" value="C2H2-TYPE DOMAIN-CONTAINING PROTEIN"/>
    <property type="match status" value="1"/>
</dbReference>
<evidence type="ECO:0000256" key="4">
    <source>
        <dbReference type="ARBA" id="ARBA00022737"/>
    </source>
</evidence>
<dbReference type="FunFam" id="3.30.160.60:FF:000663">
    <property type="entry name" value="Zinc finger protein 45"/>
    <property type="match status" value="1"/>
</dbReference>
<evidence type="ECO:0000313" key="16">
    <source>
        <dbReference type="RefSeq" id="XP_031422840.1"/>
    </source>
</evidence>
<dbReference type="Gene3D" id="3.30.160.60">
    <property type="entry name" value="Classic Zinc Finger"/>
    <property type="match status" value="3"/>
</dbReference>
<dbReference type="SUPFAM" id="SSF57667">
    <property type="entry name" value="beta-beta-alpha zinc fingers"/>
    <property type="match status" value="2"/>
</dbReference>
<comment type="subcellular location">
    <subcellularLocation>
        <location evidence="1">Nucleus</location>
    </subcellularLocation>
</comment>
<evidence type="ECO:0000313" key="13">
    <source>
        <dbReference type="Proteomes" id="UP000515152"/>
    </source>
</evidence>
<sequence>MDEDALAREEALALEEEREEALWNLHHIAAMSASRLASIQPDGEGSPPSMSDTLQPSRFSGEYNCDVCGETFFSIVQLAKHRQFHDRDRPYQCGICGKRFLSRSHHHEHQRVHTGERPYPCERCDRSFTTHHNLKRHMSIHEKEEMYRCQECGVLFCQEHQYNLQKLQLPAVVPPIITHMPTTIPMLMPMPVTLPLEYRHPLDDNLPSSSDLVRMSNMLKKAKKKKKKKKKKHSLFDVSRNIAALPLYEKKHKHESQLYDYRGSKEAMGGHRKASRGVPRVAYDIEVVL</sequence>
<protein>
    <submittedName>
        <fullName evidence="14 15">Zinc finger and BTB domain-containing protein 47-like</fullName>
    </submittedName>
</protein>
<dbReference type="InterPro" id="IPR013087">
    <property type="entry name" value="Znf_C2H2_type"/>
</dbReference>
<evidence type="ECO:0000256" key="8">
    <source>
        <dbReference type="ARBA" id="ARBA00023125"/>
    </source>
</evidence>
<keyword evidence="3" id="KW-0479">Metal-binding</keyword>
<comment type="similarity">
    <text evidence="2">Belongs to the krueppel C2H2-type zinc-finger protein family.</text>
</comment>
<gene>
    <name evidence="14 15 16" type="primary">LOC105893658</name>
</gene>
<keyword evidence="9" id="KW-0804">Transcription</keyword>
<dbReference type="AlphaFoldDB" id="A0A6P3VM09"/>
<dbReference type="KEGG" id="char:105893658"/>
<evidence type="ECO:0000256" key="5">
    <source>
        <dbReference type="ARBA" id="ARBA00022771"/>
    </source>
</evidence>
<dbReference type="PROSITE" id="PS50157">
    <property type="entry name" value="ZINC_FINGER_C2H2_2"/>
    <property type="match status" value="3"/>
</dbReference>
<dbReference type="RefSeq" id="XP_012675554.2">
    <property type="nucleotide sequence ID" value="XM_012820100.3"/>
</dbReference>
<keyword evidence="7" id="KW-0805">Transcription regulation</keyword>
<dbReference type="FunFam" id="3.30.160.60:FF:000508">
    <property type="entry name" value="Myeloid zinc finger 1"/>
    <property type="match status" value="1"/>
</dbReference>
<proteinExistence type="inferred from homology"/>
<evidence type="ECO:0000256" key="10">
    <source>
        <dbReference type="ARBA" id="ARBA00023242"/>
    </source>
</evidence>
<dbReference type="GeneID" id="105893658"/>
<dbReference type="OrthoDB" id="9439903at2759"/>
<dbReference type="GO" id="GO:0001227">
    <property type="term" value="F:DNA-binding transcription repressor activity, RNA polymerase II-specific"/>
    <property type="evidence" value="ECO:0007669"/>
    <property type="project" value="TreeGrafter"/>
</dbReference>
<evidence type="ECO:0000256" key="3">
    <source>
        <dbReference type="ARBA" id="ARBA00022723"/>
    </source>
</evidence>
<evidence type="ECO:0000256" key="11">
    <source>
        <dbReference type="PROSITE-ProRule" id="PRU00042"/>
    </source>
</evidence>
<keyword evidence="8" id="KW-0238">DNA-binding</keyword>
<reference evidence="14 15" key="1">
    <citation type="submission" date="2025-04" db="UniProtKB">
        <authorList>
            <consortium name="RefSeq"/>
        </authorList>
    </citation>
    <scope>IDENTIFICATION</scope>
</reference>
<dbReference type="GO" id="GO:0005654">
    <property type="term" value="C:nucleoplasm"/>
    <property type="evidence" value="ECO:0007669"/>
    <property type="project" value="TreeGrafter"/>
</dbReference>
<dbReference type="RefSeq" id="XP_012675553.2">
    <property type="nucleotide sequence ID" value="XM_012820099.3"/>
</dbReference>
<keyword evidence="13" id="KW-1185">Reference proteome</keyword>
<dbReference type="PROSITE" id="PS00028">
    <property type="entry name" value="ZINC_FINGER_C2H2_1"/>
    <property type="match status" value="3"/>
</dbReference>
<evidence type="ECO:0000256" key="7">
    <source>
        <dbReference type="ARBA" id="ARBA00023015"/>
    </source>
</evidence>
<evidence type="ECO:0000256" key="2">
    <source>
        <dbReference type="ARBA" id="ARBA00006991"/>
    </source>
</evidence>
<dbReference type="GO" id="GO:0000978">
    <property type="term" value="F:RNA polymerase II cis-regulatory region sequence-specific DNA binding"/>
    <property type="evidence" value="ECO:0007669"/>
    <property type="project" value="TreeGrafter"/>
</dbReference>